<evidence type="ECO:0000256" key="2">
    <source>
        <dbReference type="HAMAP-Rule" id="MF_01477"/>
    </source>
</evidence>
<protein>
    <recommendedName>
        <fullName evidence="2">Ribosomal silencing factor RsfS</fullName>
    </recommendedName>
</protein>
<keyword evidence="2" id="KW-0810">Translation regulation</keyword>
<keyword evidence="4" id="KW-1185">Reference proteome</keyword>
<dbReference type="InterPro" id="IPR004394">
    <property type="entry name" value="Iojap/RsfS/C7orf30"/>
</dbReference>
<dbReference type="PANTHER" id="PTHR21043">
    <property type="entry name" value="IOJAP SUPERFAMILY ORTHOLOG"/>
    <property type="match status" value="1"/>
</dbReference>
<evidence type="ECO:0000256" key="1">
    <source>
        <dbReference type="ARBA" id="ARBA00010574"/>
    </source>
</evidence>
<dbReference type="EMBL" id="BMHO01000001">
    <property type="protein sequence ID" value="GGD39748.1"/>
    <property type="molecule type" value="Genomic_DNA"/>
</dbReference>
<dbReference type="GO" id="GO:0017148">
    <property type="term" value="P:negative regulation of translation"/>
    <property type="evidence" value="ECO:0007669"/>
    <property type="project" value="UniProtKB-UniRule"/>
</dbReference>
<comment type="subcellular location">
    <subcellularLocation>
        <location evidence="2">Cytoplasm</location>
    </subcellularLocation>
</comment>
<comment type="caution">
    <text evidence="3">The sequence shown here is derived from an EMBL/GenBank/DDBJ whole genome shotgun (WGS) entry which is preliminary data.</text>
</comment>
<dbReference type="PANTHER" id="PTHR21043:SF0">
    <property type="entry name" value="MITOCHONDRIAL ASSEMBLY OF RIBOSOMAL LARGE SUBUNIT PROTEIN 1"/>
    <property type="match status" value="1"/>
</dbReference>
<comment type="function">
    <text evidence="2">Functions as a ribosomal silencing factor. Interacts with ribosomal protein uL14 (rplN), blocking formation of intersubunit bridge B8. Prevents association of the 30S and 50S ribosomal subunits and the formation of functional ribosomes, thus repressing translation.</text>
</comment>
<evidence type="ECO:0000313" key="4">
    <source>
        <dbReference type="Proteomes" id="UP000633205"/>
    </source>
</evidence>
<reference evidence="3" key="1">
    <citation type="journal article" date="2014" name="Int. J. Syst. Evol. Microbiol.">
        <title>Complete genome sequence of Corynebacterium casei LMG S-19264T (=DSM 44701T), isolated from a smear-ripened cheese.</title>
        <authorList>
            <consortium name="US DOE Joint Genome Institute (JGI-PGF)"/>
            <person name="Walter F."/>
            <person name="Albersmeier A."/>
            <person name="Kalinowski J."/>
            <person name="Ruckert C."/>
        </authorList>
    </citation>
    <scope>NUCLEOTIDE SEQUENCE</scope>
    <source>
        <strain evidence="3">CGMCC 1.15152</strain>
    </source>
</reference>
<gene>
    <name evidence="2 3" type="primary">rsfS</name>
    <name evidence="3" type="ORF">GCM10010915_20640</name>
</gene>
<dbReference type="GO" id="GO:0043023">
    <property type="term" value="F:ribosomal large subunit binding"/>
    <property type="evidence" value="ECO:0007669"/>
    <property type="project" value="TreeGrafter"/>
</dbReference>
<dbReference type="NCBIfam" id="TIGR00090">
    <property type="entry name" value="rsfS_iojap_ybeB"/>
    <property type="match status" value="1"/>
</dbReference>
<sequence>MNPSSIEMLQTAATAADKMGGENLVALDVSEPMPLADIFFIVTGRSERNVVAISDEIERELLETGHKLLRREGKTGGRWVLCDFGDLVVHVFHAEDREYYALERLWKDCPTVPFELPTRPQASSDFAG</sequence>
<dbReference type="SUPFAM" id="SSF81301">
    <property type="entry name" value="Nucleotidyltransferase"/>
    <property type="match status" value="1"/>
</dbReference>
<evidence type="ECO:0000313" key="3">
    <source>
        <dbReference type="EMBL" id="GGD39748.1"/>
    </source>
</evidence>
<keyword evidence="2" id="KW-0963">Cytoplasm</keyword>
<dbReference type="GO" id="GO:0042256">
    <property type="term" value="P:cytosolic ribosome assembly"/>
    <property type="evidence" value="ECO:0007669"/>
    <property type="project" value="UniProtKB-UniRule"/>
</dbReference>
<accession>A0A917DGZ4</accession>
<dbReference type="Proteomes" id="UP000633205">
    <property type="component" value="Unassembled WGS sequence"/>
</dbReference>
<organism evidence="3 4">
    <name type="scientific">Microbacterium faecale</name>
    <dbReference type="NCBI Taxonomy" id="1804630"/>
    <lineage>
        <taxon>Bacteria</taxon>
        <taxon>Bacillati</taxon>
        <taxon>Actinomycetota</taxon>
        <taxon>Actinomycetes</taxon>
        <taxon>Micrococcales</taxon>
        <taxon>Microbacteriaceae</taxon>
        <taxon>Microbacterium</taxon>
    </lineage>
</organism>
<dbReference type="InterPro" id="IPR043519">
    <property type="entry name" value="NT_sf"/>
</dbReference>
<keyword evidence="2" id="KW-0678">Repressor</keyword>
<comment type="subunit">
    <text evidence="2">Interacts with ribosomal protein uL14 (rplN).</text>
</comment>
<reference evidence="3" key="2">
    <citation type="submission" date="2020-09" db="EMBL/GenBank/DDBJ databases">
        <authorList>
            <person name="Sun Q."/>
            <person name="Zhou Y."/>
        </authorList>
    </citation>
    <scope>NUCLEOTIDE SEQUENCE</scope>
    <source>
        <strain evidence="3">CGMCC 1.15152</strain>
    </source>
</reference>
<dbReference type="GO" id="GO:0090071">
    <property type="term" value="P:negative regulation of ribosome biogenesis"/>
    <property type="evidence" value="ECO:0007669"/>
    <property type="project" value="UniProtKB-UniRule"/>
</dbReference>
<proteinExistence type="inferred from homology"/>
<dbReference type="AlphaFoldDB" id="A0A917DGZ4"/>
<dbReference type="HAMAP" id="MF_01477">
    <property type="entry name" value="Iojap_RsfS"/>
    <property type="match status" value="1"/>
</dbReference>
<comment type="similarity">
    <text evidence="1 2">Belongs to the Iojap/RsfS family.</text>
</comment>
<dbReference type="Gene3D" id="3.30.460.10">
    <property type="entry name" value="Beta Polymerase, domain 2"/>
    <property type="match status" value="1"/>
</dbReference>
<dbReference type="GO" id="GO:0005737">
    <property type="term" value="C:cytoplasm"/>
    <property type="evidence" value="ECO:0007669"/>
    <property type="project" value="UniProtKB-SubCell"/>
</dbReference>
<name>A0A917DGZ4_9MICO</name>
<dbReference type="Pfam" id="PF02410">
    <property type="entry name" value="RsfS"/>
    <property type="match status" value="1"/>
</dbReference>